<dbReference type="NCBIfam" id="TIGR01414">
    <property type="entry name" value="autotrans_barl"/>
    <property type="match status" value="1"/>
</dbReference>
<comment type="caution">
    <text evidence="4">The sequence shown here is derived from an EMBL/GenBank/DDBJ whole genome shotgun (WGS) entry which is preliminary data.</text>
</comment>
<dbReference type="AlphaFoldDB" id="A0A2A7URZ7"/>
<keyword evidence="1" id="KW-0732">Signal</keyword>
<dbReference type="Pfam" id="PF13018">
    <property type="entry name" value="ESPR"/>
    <property type="match status" value="1"/>
</dbReference>
<evidence type="ECO:0000313" key="5">
    <source>
        <dbReference type="Proteomes" id="UP000220246"/>
    </source>
</evidence>
<dbReference type="SMART" id="SM00869">
    <property type="entry name" value="Autotransporter"/>
    <property type="match status" value="1"/>
</dbReference>
<dbReference type="SUPFAM" id="SSF51126">
    <property type="entry name" value="Pectin lyase-like"/>
    <property type="match status" value="1"/>
</dbReference>
<keyword evidence="2" id="KW-0843">Virulence</keyword>
<evidence type="ECO:0000256" key="2">
    <source>
        <dbReference type="ARBA" id="ARBA00023026"/>
    </source>
</evidence>
<evidence type="ECO:0000256" key="1">
    <source>
        <dbReference type="ARBA" id="ARBA00022729"/>
    </source>
</evidence>
<dbReference type="GO" id="GO:0019867">
    <property type="term" value="C:outer membrane"/>
    <property type="evidence" value="ECO:0007669"/>
    <property type="project" value="InterPro"/>
</dbReference>
<dbReference type="Gene3D" id="2.160.20.20">
    <property type="match status" value="1"/>
</dbReference>
<dbReference type="SUPFAM" id="SSF103515">
    <property type="entry name" value="Autotransporter"/>
    <property type="match status" value="1"/>
</dbReference>
<dbReference type="Proteomes" id="UP000220246">
    <property type="component" value="Unassembled WGS sequence"/>
</dbReference>
<feature type="domain" description="Autotransporter" evidence="3">
    <location>
        <begin position="797"/>
        <end position="1078"/>
    </location>
</feature>
<evidence type="ECO:0000259" key="3">
    <source>
        <dbReference type="PROSITE" id="PS51208"/>
    </source>
</evidence>
<dbReference type="InterPro" id="IPR012332">
    <property type="entry name" value="Autotransporter_pectin_lyase_C"/>
</dbReference>
<dbReference type="InterPro" id="IPR013425">
    <property type="entry name" value="Autotrns_rpt"/>
</dbReference>
<sequence>MAAPLLGVSTALMPPPWTAMPPQRCLCHAIGERGTTRRPCHCLGQAGPPRNATRQSYLIVKFCNFCLTVRYRSSLRSACDSGGCEPTSPPETLELPFMNRIYHSIWNATLGTWVAAPETARTGSTSRRRTRLALSSPPAHLPAWKPLAAALAMGLASMHASAVSSETINVPAGATQTVLNDYFSTDFLGGFIAATGEFVVDSNATLQSSGTLDNHGVLRNTSALTNNGTFNNHIGSQLTNEGGDELRNKGTLTNDGTLTNSDGQLVNDAFSTLDNNGTLNNNAGQQLNNYGTLNNHTGATLMNTGGMLSNYHTLNNSGTLTNNGSLSNANDLQASPGSGLFNTGTLINNGVLYNGTTGNASSVLRNEGTLTNNGSLVNYAALDNTGTLTINDILTNHGLLTNGGTLHLSNAMQGYSGLVNSGTLLNSASGQLNIDSGSWLHNNGTLTTEGTISNAGTLKNNATGTVSVGTGGTSGTLVGNVVNDGALVFNRSDAAVYSGAISGTGTLQKDGAGILVLSGNSSSYSGSTLVAAGTLLLGSTGKLGGNLTVASGATLAGTGSLGGTGSVTTIASGGTITTGLMAAASTPYGTLRVLGDLVMQSGSTYLVQTDPNSDASSLIKVAGQATLAGSAVHVGVQSDAATDYQVGKTYTILEASHIVGTFDSATSNYAYLDATLGYTSHEVTLQLQRKSSGGGQMEFAELAETRNQSSVANAISSLSSSSALYQFVEKLPTGTPAAVLASLSGDVQASVGSSLVGLGAYAPSVSGQHLRNNMTAGLRAGAPVAQSDGPLPVSAWPSSKALPAWAEVVGHWQRYDGDGNAAQLKQRTTGLFLGMDEEVGTSGWRLGGSLGYTNASGKVADRSSESDVNSYSAAVYGGKSFGTGTGPRINVLGGLAYTWHDIETTRRVTSLGQTLKADYSAHTAQLFAEVGYAIGQYDKVGFEPFAGVSLGQQRTGSFQERGGFAALQGRSSTDDLASTTLGLRVHSDFQLAGKEGRLRATVGWRHAFGDVTAKKTMAFEGGQNFTVAGTPLARNTAVLGLEADVVLSRSAALVLGYQGEMGSGQRDHSVNAKLRWAF</sequence>
<protein>
    <recommendedName>
        <fullName evidence="3">Autotransporter domain-containing protein</fullName>
    </recommendedName>
</protein>
<dbReference type="Pfam" id="PF03797">
    <property type="entry name" value="Autotransporter"/>
    <property type="match status" value="1"/>
</dbReference>
<dbReference type="Gene3D" id="2.40.128.130">
    <property type="entry name" value="Autotransporter beta-domain"/>
    <property type="match status" value="1"/>
</dbReference>
<proteinExistence type="predicted"/>
<dbReference type="STRING" id="1219032.GCA_001515545_03185"/>
<reference evidence="5" key="1">
    <citation type="submission" date="2017-09" db="EMBL/GenBank/DDBJ databases">
        <title>FDA dAtabase for Regulatory Grade micrObial Sequences (FDA-ARGOS): Supporting development and validation of Infectious Disease Dx tests.</title>
        <authorList>
            <person name="Minogue T."/>
            <person name="Wolcott M."/>
            <person name="Wasieloski L."/>
            <person name="Aguilar W."/>
            <person name="Moore D."/>
            <person name="Tallon L."/>
            <person name="Sadzewicz L."/>
            <person name="Ott S."/>
            <person name="Zhao X."/>
            <person name="Nagaraj S."/>
            <person name="Vavikolanu K."/>
            <person name="Aluvathingal J."/>
            <person name="Nadendla S."/>
            <person name="Sichtig H."/>
        </authorList>
    </citation>
    <scope>NUCLEOTIDE SEQUENCE [LARGE SCALE GENOMIC DNA]</scope>
    <source>
        <strain evidence="5">FDAARGOS_394</strain>
    </source>
</reference>
<dbReference type="Pfam" id="PF12951">
    <property type="entry name" value="PATR"/>
    <property type="match status" value="1"/>
</dbReference>
<accession>A0A2A7URZ7</accession>
<dbReference type="OrthoDB" id="5760545at2"/>
<dbReference type="InterPro" id="IPR024973">
    <property type="entry name" value="ESPR"/>
</dbReference>
<organism evidence="4 5">
    <name type="scientific">Comamonas terrigena</name>
    <dbReference type="NCBI Taxonomy" id="32013"/>
    <lineage>
        <taxon>Bacteria</taxon>
        <taxon>Pseudomonadati</taxon>
        <taxon>Pseudomonadota</taxon>
        <taxon>Betaproteobacteria</taxon>
        <taxon>Burkholderiales</taxon>
        <taxon>Comamonadaceae</taxon>
        <taxon>Comamonas</taxon>
    </lineage>
</organism>
<keyword evidence="5" id="KW-1185">Reference proteome</keyword>
<dbReference type="PROSITE" id="PS51208">
    <property type="entry name" value="AUTOTRANSPORTER"/>
    <property type="match status" value="1"/>
</dbReference>
<gene>
    <name evidence="4" type="ORF">CRM82_05310</name>
</gene>
<dbReference type="InterPro" id="IPR011050">
    <property type="entry name" value="Pectin_lyase_fold/virulence"/>
</dbReference>
<dbReference type="InterPro" id="IPR006315">
    <property type="entry name" value="OM_autotransptr_brl_dom"/>
</dbReference>
<dbReference type="InterPro" id="IPR036709">
    <property type="entry name" value="Autotransporte_beta_dom_sf"/>
</dbReference>
<evidence type="ECO:0000313" key="4">
    <source>
        <dbReference type="EMBL" id="PEH88095.1"/>
    </source>
</evidence>
<dbReference type="InterPro" id="IPR005546">
    <property type="entry name" value="Autotransporte_beta"/>
</dbReference>
<name>A0A2A7URZ7_COMTR</name>
<dbReference type="EMBL" id="PDEA01000001">
    <property type="protein sequence ID" value="PEH88095.1"/>
    <property type="molecule type" value="Genomic_DNA"/>
</dbReference>